<evidence type="ECO:0000259" key="3">
    <source>
        <dbReference type="Pfam" id="PF20732"/>
    </source>
</evidence>
<organism evidence="4 5">
    <name type="scientific">Mangrovibacterium diazotrophicum</name>
    <dbReference type="NCBI Taxonomy" id="1261403"/>
    <lineage>
        <taxon>Bacteria</taxon>
        <taxon>Pseudomonadati</taxon>
        <taxon>Bacteroidota</taxon>
        <taxon>Bacteroidia</taxon>
        <taxon>Marinilabiliales</taxon>
        <taxon>Prolixibacteraceae</taxon>
        <taxon>Mangrovibacterium</taxon>
    </lineage>
</organism>
<dbReference type="InterPro" id="IPR048502">
    <property type="entry name" value="NamZ_N"/>
</dbReference>
<comment type="caution">
    <text evidence="4">The sequence shown here is derived from an EMBL/GenBank/DDBJ whole genome shotgun (WGS) entry which is preliminary data.</text>
</comment>
<dbReference type="PANTHER" id="PTHR42915:SF1">
    <property type="entry name" value="PEPTIDOGLYCAN BETA-N-ACETYLMURAMIDASE NAMZ"/>
    <property type="match status" value="1"/>
</dbReference>
<feature type="domain" description="Peptidoglycan beta-N-acetylmuramidase NamZ C-terminal" evidence="3">
    <location>
        <begin position="254"/>
        <end position="396"/>
    </location>
</feature>
<sequence>MYAKLSLISCLILLASILTTGCSNSTEQSEPAVIVGADRSEIYLPLLENKNVGLVVNQTSMVDSVHLIDYLYRKGVNIKAIYAPEHGYKGTVERGKHVDGTTDPDTGVPVYSLYGKNRKPGPEMLEGVDVVVFDIQDVGVRFFTYISTLNKVMEACAENGIKVIVLDRPNPLGYYVDGPVLDSQFGSFVGLNPIPVIHGLTVGEYAQMANGEGWLKDSIQCDLEVVKVENYTHATKYQLPILPSPNLPDMKSIYLYPSICLFEGANVNEGRGTYKPFQQFGAPYYTPTDFSYVPKSIPVLALHPKFEGDTCYGYDLSGVALSQLQEIRQLEIKYVIDFYNKCDDKENFFISFFDTLAGTDQLRKQIIEGQSEEQIRASWQQDLDKYKQMRKKYLLYDEN</sequence>
<proteinExistence type="predicted"/>
<dbReference type="EMBL" id="RAPN01000001">
    <property type="protein sequence ID" value="RKD92202.1"/>
    <property type="molecule type" value="Genomic_DNA"/>
</dbReference>
<dbReference type="GO" id="GO:0033922">
    <property type="term" value="F:peptidoglycan beta-N-acetylmuramidase activity"/>
    <property type="evidence" value="ECO:0007669"/>
    <property type="project" value="InterPro"/>
</dbReference>
<reference evidence="4 5" key="1">
    <citation type="submission" date="2018-09" db="EMBL/GenBank/DDBJ databases">
        <title>Genomic Encyclopedia of Archaeal and Bacterial Type Strains, Phase II (KMG-II): from individual species to whole genera.</title>
        <authorList>
            <person name="Goeker M."/>
        </authorList>
    </citation>
    <scope>NUCLEOTIDE SEQUENCE [LARGE SCALE GENOMIC DNA]</scope>
    <source>
        <strain evidence="4 5">DSM 27148</strain>
    </source>
</reference>
<evidence type="ECO:0000259" key="2">
    <source>
        <dbReference type="Pfam" id="PF07075"/>
    </source>
</evidence>
<feature type="domain" description="Peptidoglycan beta-N-acetylmuramidase NamZ N-terminal" evidence="2">
    <location>
        <begin position="52"/>
        <end position="250"/>
    </location>
</feature>
<keyword evidence="5" id="KW-1185">Reference proteome</keyword>
<feature type="signal peptide" evidence="1">
    <location>
        <begin position="1"/>
        <end position="25"/>
    </location>
</feature>
<protein>
    <submittedName>
        <fullName evidence="4">Uncharacterized protein YbbC (DUF1343 family)</fullName>
    </submittedName>
</protein>
<dbReference type="AlphaFoldDB" id="A0A419W9W8"/>
<dbReference type="InterPro" id="IPR008302">
    <property type="entry name" value="NamZ"/>
</dbReference>
<dbReference type="Pfam" id="PF20732">
    <property type="entry name" value="NamZ_C"/>
    <property type="match status" value="1"/>
</dbReference>
<keyword evidence="1" id="KW-0732">Signal</keyword>
<evidence type="ECO:0000313" key="5">
    <source>
        <dbReference type="Proteomes" id="UP000283387"/>
    </source>
</evidence>
<accession>A0A419W9W8</accession>
<name>A0A419W9W8_9BACT</name>
<feature type="chain" id="PRO_5019359930" evidence="1">
    <location>
        <begin position="26"/>
        <end position="399"/>
    </location>
</feature>
<dbReference type="PIRSF" id="PIRSF016719">
    <property type="entry name" value="UCP016719"/>
    <property type="match status" value="1"/>
</dbReference>
<evidence type="ECO:0000256" key="1">
    <source>
        <dbReference type="SAM" id="SignalP"/>
    </source>
</evidence>
<dbReference type="Pfam" id="PF07075">
    <property type="entry name" value="NamZ_N"/>
    <property type="match status" value="1"/>
</dbReference>
<dbReference type="PROSITE" id="PS51257">
    <property type="entry name" value="PROKAR_LIPOPROTEIN"/>
    <property type="match status" value="1"/>
</dbReference>
<dbReference type="Proteomes" id="UP000283387">
    <property type="component" value="Unassembled WGS sequence"/>
</dbReference>
<dbReference type="Gene3D" id="3.90.1150.140">
    <property type="match status" value="1"/>
</dbReference>
<evidence type="ECO:0000313" key="4">
    <source>
        <dbReference type="EMBL" id="RKD92202.1"/>
    </source>
</evidence>
<gene>
    <name evidence="4" type="ORF">BC643_2572</name>
</gene>
<dbReference type="PANTHER" id="PTHR42915">
    <property type="entry name" value="HYPOTHETICAL 460 KDA PROTEIN IN FEUA-SIGW INTERGENIC REGION [PRECURSOR]"/>
    <property type="match status" value="1"/>
</dbReference>
<dbReference type="Gene3D" id="3.40.50.12170">
    <property type="entry name" value="Uncharacterised protein PF07075, DUF1343"/>
    <property type="match status" value="1"/>
</dbReference>
<dbReference type="RefSeq" id="WP_120273437.1">
    <property type="nucleotide sequence ID" value="NZ_RAPN01000001.1"/>
</dbReference>
<dbReference type="InterPro" id="IPR048503">
    <property type="entry name" value="NamZ_C"/>
</dbReference>
<dbReference type="OrthoDB" id="9801061at2"/>